<gene>
    <name evidence="2" type="ORF">CLV72_108270</name>
</gene>
<feature type="domain" description="N-acetyltransferase" evidence="1">
    <location>
        <begin position="28"/>
        <end position="187"/>
    </location>
</feature>
<dbReference type="GO" id="GO:0008999">
    <property type="term" value="F:protein-N-terminal-alanine acetyltransferase activity"/>
    <property type="evidence" value="ECO:0007669"/>
    <property type="project" value="TreeGrafter"/>
</dbReference>
<comment type="caution">
    <text evidence="2">The sequence shown here is derived from an EMBL/GenBank/DDBJ whole genome shotgun (WGS) entry which is preliminary data.</text>
</comment>
<name>A0A2T0PXK4_9ACTN</name>
<reference evidence="2 3" key="1">
    <citation type="submission" date="2018-03" db="EMBL/GenBank/DDBJ databases">
        <title>Genomic Encyclopedia of Archaeal and Bacterial Type Strains, Phase II (KMG-II): from individual species to whole genera.</title>
        <authorList>
            <person name="Goeker M."/>
        </authorList>
    </citation>
    <scope>NUCLEOTIDE SEQUENCE [LARGE SCALE GENOMIC DNA]</scope>
    <source>
        <strain evidence="2 3">DSM 45601</strain>
    </source>
</reference>
<dbReference type="PANTHER" id="PTHR43441">
    <property type="entry name" value="RIBOSOMAL-PROTEIN-SERINE ACETYLTRANSFERASE"/>
    <property type="match status" value="1"/>
</dbReference>
<dbReference type="InterPro" id="IPR000182">
    <property type="entry name" value="GNAT_dom"/>
</dbReference>
<keyword evidence="2" id="KW-0808">Transferase</keyword>
<dbReference type="InterPro" id="IPR051908">
    <property type="entry name" value="Ribosomal_N-acetyltransferase"/>
</dbReference>
<dbReference type="Pfam" id="PF13302">
    <property type="entry name" value="Acetyltransf_3"/>
    <property type="match status" value="1"/>
</dbReference>
<evidence type="ECO:0000313" key="3">
    <source>
        <dbReference type="Proteomes" id="UP000237846"/>
    </source>
</evidence>
<accession>A0A2T0PXK4</accession>
<evidence type="ECO:0000313" key="2">
    <source>
        <dbReference type="EMBL" id="PRX96263.1"/>
    </source>
</evidence>
<proteinExistence type="predicted"/>
<dbReference type="InterPro" id="IPR016181">
    <property type="entry name" value="Acyl_CoA_acyltransferase"/>
</dbReference>
<dbReference type="GO" id="GO:0005737">
    <property type="term" value="C:cytoplasm"/>
    <property type="evidence" value="ECO:0007669"/>
    <property type="project" value="TreeGrafter"/>
</dbReference>
<dbReference type="RefSeq" id="WP_106251054.1">
    <property type="nucleotide sequence ID" value="NZ_PVZC01000008.1"/>
</dbReference>
<evidence type="ECO:0000259" key="1">
    <source>
        <dbReference type="PROSITE" id="PS51186"/>
    </source>
</evidence>
<dbReference type="Gene3D" id="3.40.630.30">
    <property type="match status" value="1"/>
</dbReference>
<dbReference type="Proteomes" id="UP000237846">
    <property type="component" value="Unassembled WGS sequence"/>
</dbReference>
<dbReference type="GO" id="GO:1990189">
    <property type="term" value="F:protein N-terminal-serine acetyltransferase activity"/>
    <property type="evidence" value="ECO:0007669"/>
    <property type="project" value="TreeGrafter"/>
</dbReference>
<sequence>MSTPPSASGASARPSSFEPALILATERLVLRPFTVADAEAVFEAVDDEVRRWMVWAPGYTREQARSYCALQAHPYPDRGLVRAISAGGRLAGSIGLDGADWAAGRVEIGYWLAPWARGRGYAAEATVALTEYAFGRGMSRVQLVAAVGNTASQRTAERAGFVREGVLRSYQPIPSGRTDMVMYSRLAESAESVEPAR</sequence>
<dbReference type="AlphaFoldDB" id="A0A2T0PXK4"/>
<keyword evidence="3" id="KW-1185">Reference proteome</keyword>
<protein>
    <submittedName>
        <fullName evidence="2">RimJ/RimL family protein N-acetyltransferase</fullName>
    </submittedName>
</protein>
<dbReference type="OrthoDB" id="5293267at2"/>
<dbReference type="EMBL" id="PVZC01000008">
    <property type="protein sequence ID" value="PRX96263.1"/>
    <property type="molecule type" value="Genomic_DNA"/>
</dbReference>
<dbReference type="PROSITE" id="PS51186">
    <property type="entry name" value="GNAT"/>
    <property type="match status" value="1"/>
</dbReference>
<organism evidence="2 3">
    <name type="scientific">Allonocardiopsis opalescens</name>
    <dbReference type="NCBI Taxonomy" id="1144618"/>
    <lineage>
        <taxon>Bacteria</taxon>
        <taxon>Bacillati</taxon>
        <taxon>Actinomycetota</taxon>
        <taxon>Actinomycetes</taxon>
        <taxon>Streptosporangiales</taxon>
        <taxon>Allonocardiopsis</taxon>
    </lineage>
</organism>
<dbReference type="SUPFAM" id="SSF55729">
    <property type="entry name" value="Acyl-CoA N-acyltransferases (Nat)"/>
    <property type="match status" value="1"/>
</dbReference>
<dbReference type="PANTHER" id="PTHR43441:SF10">
    <property type="entry name" value="ACETYLTRANSFERASE"/>
    <property type="match status" value="1"/>
</dbReference>
<dbReference type="CDD" id="cd04301">
    <property type="entry name" value="NAT_SF"/>
    <property type="match status" value="1"/>
</dbReference>